<protein>
    <submittedName>
        <fullName evidence="7">Glycosyltransferase</fullName>
        <ecNumber evidence="7">2.4.-.-</ecNumber>
    </submittedName>
</protein>
<proteinExistence type="predicted"/>
<reference evidence="7 8" key="1">
    <citation type="submission" date="2023-04" db="EMBL/GenBank/DDBJ databases">
        <title>A novel bacteria isolated from coastal sediment.</title>
        <authorList>
            <person name="Liu X.-J."/>
            <person name="Du Z.-J."/>
        </authorList>
    </citation>
    <scope>NUCLEOTIDE SEQUENCE [LARGE SCALE GENOMIC DNA]</scope>
    <source>
        <strain evidence="7 8">SDUM461003</strain>
    </source>
</reference>
<dbReference type="PANTHER" id="PTHR32044">
    <property type="entry name" value="GLUCOMANNAN 4-BETA-MANNOSYLTRANSFERASE 9"/>
    <property type="match status" value="1"/>
</dbReference>
<dbReference type="RefSeq" id="WP_308952272.1">
    <property type="nucleotide sequence ID" value="NZ_JARXHW010000064.1"/>
</dbReference>
<feature type="transmembrane region" description="Helical" evidence="6">
    <location>
        <begin position="393"/>
        <end position="412"/>
    </location>
</feature>
<sequence length="497" mass="56078">MTSFFMNPLSLFVFVLYTSCSLLLLLYGMNTYLVLFLYLRKRNAHLESDAATEAQFVQHFADREDLPVVTTQIPLYNEINVAERVIRAVAAIDYPSACHEIQILDDSDDETCALVDQVAADLRAQGHWIEVFRREDRTGYKAGALEAGMAVCKGEYIAIFDSDFIPPADFLRRTLAHLWADENCGMVQARWDHVNQDHSWLTRVQAMGIDGHFVIEQTARNRNGLFMNFCGTAGVWRREAIDDSGGWQHDTVTEDLDLSYRAQMRGWRFHYLPTLRVPAELPPTYSAFKSQQYRWAKGTLQTARKLLPTVWREPMPLFKKLQATVHLTRYGLNLQMALIALLVLPLIATLGESGVWFYRSVLFLSLLVPAAIGPSLGYVVCQYQEHPDVWKQRLAVLPFLLIVGFGICLSNGKAVLAGMFGNDSTFVRTPKAGETSLKSYLVKRDWMPRIEMFFAVYCAFTIAVLCYLGQYALIPFVAVYTLGFGVVGSKGLAEAGI</sequence>
<keyword evidence="5 6" id="KW-0472">Membrane</keyword>
<evidence type="ECO:0000256" key="6">
    <source>
        <dbReference type="SAM" id="Phobius"/>
    </source>
</evidence>
<keyword evidence="2 7" id="KW-0808">Transferase</keyword>
<comment type="subcellular location">
    <subcellularLocation>
        <location evidence="1">Endomembrane system</location>
    </subcellularLocation>
</comment>
<keyword evidence="4 6" id="KW-1133">Transmembrane helix</keyword>
<keyword evidence="7" id="KW-0328">Glycosyltransferase</keyword>
<dbReference type="Pfam" id="PF13641">
    <property type="entry name" value="Glyco_tranf_2_3"/>
    <property type="match status" value="1"/>
</dbReference>
<evidence type="ECO:0000256" key="4">
    <source>
        <dbReference type="ARBA" id="ARBA00022989"/>
    </source>
</evidence>
<evidence type="ECO:0000313" key="8">
    <source>
        <dbReference type="Proteomes" id="UP001225316"/>
    </source>
</evidence>
<feature type="transmembrane region" description="Helical" evidence="6">
    <location>
        <begin position="330"/>
        <end position="350"/>
    </location>
</feature>
<dbReference type="PANTHER" id="PTHR32044:SF80">
    <property type="entry name" value="XYLOGLUCAN GLYCOSYLTRANSFERASE 2-RELATED"/>
    <property type="match status" value="1"/>
</dbReference>
<comment type="caution">
    <text evidence="7">The sequence shown here is derived from an EMBL/GenBank/DDBJ whole genome shotgun (WGS) entry which is preliminary data.</text>
</comment>
<organism evidence="7 8">
    <name type="scientific">Thalassobacterium maritimum</name>
    <dbReference type="NCBI Taxonomy" id="3041265"/>
    <lineage>
        <taxon>Bacteria</taxon>
        <taxon>Pseudomonadati</taxon>
        <taxon>Verrucomicrobiota</taxon>
        <taxon>Opitutia</taxon>
        <taxon>Puniceicoccales</taxon>
        <taxon>Coraliomargaritaceae</taxon>
        <taxon>Thalassobacterium</taxon>
    </lineage>
</organism>
<accession>A0ABU1B136</accession>
<feature type="transmembrane region" description="Helical" evidence="6">
    <location>
        <begin position="12"/>
        <end position="39"/>
    </location>
</feature>
<keyword evidence="3 6" id="KW-0812">Transmembrane</keyword>
<evidence type="ECO:0000313" key="7">
    <source>
        <dbReference type="EMBL" id="MDQ8209364.1"/>
    </source>
</evidence>
<feature type="transmembrane region" description="Helical" evidence="6">
    <location>
        <begin position="454"/>
        <end position="482"/>
    </location>
</feature>
<dbReference type="Gene3D" id="3.90.550.10">
    <property type="entry name" value="Spore Coat Polysaccharide Biosynthesis Protein SpsA, Chain A"/>
    <property type="match status" value="1"/>
</dbReference>
<evidence type="ECO:0000256" key="5">
    <source>
        <dbReference type="ARBA" id="ARBA00023136"/>
    </source>
</evidence>
<name>A0ABU1B136_9BACT</name>
<evidence type="ECO:0000256" key="1">
    <source>
        <dbReference type="ARBA" id="ARBA00004308"/>
    </source>
</evidence>
<dbReference type="InterPro" id="IPR029044">
    <property type="entry name" value="Nucleotide-diphossugar_trans"/>
</dbReference>
<dbReference type="EC" id="2.4.-.-" evidence="7"/>
<feature type="transmembrane region" description="Helical" evidence="6">
    <location>
        <begin position="356"/>
        <end position="381"/>
    </location>
</feature>
<dbReference type="GO" id="GO:0016757">
    <property type="term" value="F:glycosyltransferase activity"/>
    <property type="evidence" value="ECO:0007669"/>
    <property type="project" value="UniProtKB-KW"/>
</dbReference>
<dbReference type="SUPFAM" id="SSF53448">
    <property type="entry name" value="Nucleotide-diphospho-sugar transferases"/>
    <property type="match status" value="1"/>
</dbReference>
<evidence type="ECO:0000256" key="3">
    <source>
        <dbReference type="ARBA" id="ARBA00022692"/>
    </source>
</evidence>
<evidence type="ECO:0000256" key="2">
    <source>
        <dbReference type="ARBA" id="ARBA00022679"/>
    </source>
</evidence>
<gene>
    <name evidence="7" type="ORF">QEH52_17685</name>
</gene>
<dbReference type="Proteomes" id="UP001225316">
    <property type="component" value="Unassembled WGS sequence"/>
</dbReference>
<keyword evidence="8" id="KW-1185">Reference proteome</keyword>
<dbReference type="EMBL" id="JARXHW010000064">
    <property type="protein sequence ID" value="MDQ8209364.1"/>
    <property type="molecule type" value="Genomic_DNA"/>
</dbReference>